<feature type="transmembrane region" description="Helical" evidence="1">
    <location>
        <begin position="244"/>
        <end position="266"/>
    </location>
</feature>
<feature type="transmembrane region" description="Helical" evidence="1">
    <location>
        <begin position="417"/>
        <end position="437"/>
    </location>
</feature>
<accession>A0ABT0SAM2</accession>
<organism evidence="2 3">
    <name type="scientific">Sphingomonas brevis</name>
    <dbReference type="NCBI Taxonomy" id="2908206"/>
    <lineage>
        <taxon>Bacteria</taxon>
        <taxon>Pseudomonadati</taxon>
        <taxon>Pseudomonadota</taxon>
        <taxon>Alphaproteobacteria</taxon>
        <taxon>Sphingomonadales</taxon>
        <taxon>Sphingomonadaceae</taxon>
        <taxon>Sphingomonas</taxon>
    </lineage>
</organism>
<reference evidence="2" key="1">
    <citation type="submission" date="2022-05" db="EMBL/GenBank/DDBJ databases">
        <authorList>
            <person name="Jo J.-H."/>
            <person name="Im W.-T."/>
        </authorList>
    </citation>
    <scope>NUCLEOTIDE SEQUENCE</scope>
    <source>
        <strain evidence="2">RB56-2</strain>
    </source>
</reference>
<feature type="transmembrane region" description="Helical" evidence="1">
    <location>
        <begin position="356"/>
        <end position="378"/>
    </location>
</feature>
<feature type="transmembrane region" description="Helical" evidence="1">
    <location>
        <begin position="156"/>
        <end position="176"/>
    </location>
</feature>
<dbReference type="RefSeq" id="WP_249915774.1">
    <property type="nucleotide sequence ID" value="NZ_JAMGBB010000001.1"/>
</dbReference>
<feature type="transmembrane region" description="Helical" evidence="1">
    <location>
        <begin position="28"/>
        <end position="46"/>
    </location>
</feature>
<evidence type="ECO:0000256" key="1">
    <source>
        <dbReference type="SAM" id="Phobius"/>
    </source>
</evidence>
<feature type="transmembrane region" description="Helical" evidence="1">
    <location>
        <begin position="219"/>
        <end position="237"/>
    </location>
</feature>
<feature type="transmembrane region" description="Helical" evidence="1">
    <location>
        <begin position="278"/>
        <end position="296"/>
    </location>
</feature>
<gene>
    <name evidence="2" type="ORF">LZ518_09625</name>
</gene>
<comment type="caution">
    <text evidence="2">The sequence shown here is derived from an EMBL/GenBank/DDBJ whole genome shotgun (WGS) entry which is preliminary data.</text>
</comment>
<name>A0ABT0SAM2_9SPHN</name>
<dbReference type="EMBL" id="JAMGBB010000001">
    <property type="protein sequence ID" value="MCL6741388.1"/>
    <property type="molecule type" value="Genomic_DNA"/>
</dbReference>
<evidence type="ECO:0000313" key="3">
    <source>
        <dbReference type="Proteomes" id="UP001165383"/>
    </source>
</evidence>
<feature type="transmembrane region" description="Helical" evidence="1">
    <location>
        <begin position="390"/>
        <end position="410"/>
    </location>
</feature>
<keyword evidence="3" id="KW-1185">Reference proteome</keyword>
<dbReference type="Proteomes" id="UP001165383">
    <property type="component" value="Unassembled WGS sequence"/>
</dbReference>
<proteinExistence type="predicted"/>
<keyword evidence="1" id="KW-0812">Transmembrane</keyword>
<feature type="transmembrane region" description="Helical" evidence="1">
    <location>
        <begin position="125"/>
        <end position="144"/>
    </location>
</feature>
<protein>
    <submittedName>
        <fullName evidence="2">AcrB/AcrD/AcrF family protein</fullName>
    </submittedName>
</protein>
<keyword evidence="1" id="KW-0472">Membrane</keyword>
<keyword evidence="1" id="KW-1133">Transmembrane helix</keyword>
<evidence type="ECO:0000313" key="2">
    <source>
        <dbReference type="EMBL" id="MCL6741388.1"/>
    </source>
</evidence>
<sequence>MSELAGERMDEDRPAELFSSTRELFFRHWRWVVVLAWVAYAAVAIANKWGLIQAFALPDTDDNLRMAQVRALLGGQGWFDLIQHRFDPAHGGGNIHWSRLVDLPIAGIILLMKPLVGGADAERTAVAIAPLLPLLLMAFSLALTMKRLVNDKAWPLPVIGLLCAYSTMGMFAPLRIDHHGWQLALLALSISGMADPKRARGGATLGIATGLSLAIGLEMMIYLALLGGATVLLWVADRDQRRRLATYAASLVASTAFGFLLFASYANRQAVCDALSPVWLSDAAIGGAVMLGLAMLKLDSWKARLGGAAVAGITLAGFHALAWPNCLQRLEGVSPEATRLWLDYVREAKPFYRHEWRVAATVIALPATAVFGWALLVWNEWRAGSENRDRLLRILAVALPSLAGLVLLFWQVRAGPAAQMMALPGATALIVLLASHWMKSSNWWLHIAAFVLVLLGFGAAVPLAMQVIPAKKKGAMAQQVSQANNKCPSLVALAPVARQPKGMIFTFIDLGPRLIVATHHDAVGGPYHRNDKMIADVMNAFRGDEPQAHRIIDEYRSDYVLTCPNMSTATIFMSEAPKGFYVQLDKGKVPNWLRPVDLGPNSPFKMWKVVR</sequence>
<feature type="transmembrane region" description="Helical" evidence="1">
    <location>
        <begin position="443"/>
        <end position="464"/>
    </location>
</feature>